<dbReference type="PANTHER" id="PTHR13848">
    <property type="entry name" value="PROTEIN YIPPEE-LIKE CG15309-RELATED"/>
    <property type="match status" value="1"/>
</dbReference>
<sequence>MNRYYSLEFNTDAIPSNDSIHCRTYGCRTQVACFNDYFPMSRLGGLGLFDRVFNVHVPDNTSYHQLEIGTTVAKAYCCQCRKMIGWKIIGVPGQHMYVREGRFCMKLHKLTFSNHIPLLQEQNERNVDQHGDTAGQDLGANEKNDGDANEQEMGANEKNANQDGGSNEQNHDQDGGTPMN</sequence>
<proteinExistence type="predicted"/>
<keyword evidence="4" id="KW-1185">Reference proteome</keyword>
<feature type="domain" description="Yippee" evidence="2">
    <location>
        <begin position="20"/>
        <end position="114"/>
    </location>
</feature>
<dbReference type="InterPro" id="IPR039058">
    <property type="entry name" value="Yippee_fam"/>
</dbReference>
<comment type="caution">
    <text evidence="3">The sequence shown here is derived from an EMBL/GenBank/DDBJ whole genome shotgun (WGS) entry which is preliminary data.</text>
</comment>
<evidence type="ECO:0000259" key="2">
    <source>
        <dbReference type="PROSITE" id="PS51792"/>
    </source>
</evidence>
<dbReference type="Proteomes" id="UP001371456">
    <property type="component" value="Unassembled WGS sequence"/>
</dbReference>
<dbReference type="EMBL" id="JBANQN010000006">
    <property type="protein sequence ID" value="KAK6788113.1"/>
    <property type="molecule type" value="Genomic_DNA"/>
</dbReference>
<dbReference type="InterPro" id="IPR034751">
    <property type="entry name" value="Yippee"/>
</dbReference>
<name>A0AAN8YG81_SOLBU</name>
<evidence type="ECO:0000313" key="3">
    <source>
        <dbReference type="EMBL" id="KAK6788113.1"/>
    </source>
</evidence>
<feature type="compositionally biased region" description="Polar residues" evidence="1">
    <location>
        <begin position="158"/>
        <end position="168"/>
    </location>
</feature>
<dbReference type="PROSITE" id="PS51792">
    <property type="entry name" value="YIPPEE"/>
    <property type="match status" value="1"/>
</dbReference>
<protein>
    <recommendedName>
        <fullName evidence="2">Yippee domain-containing protein</fullName>
    </recommendedName>
</protein>
<evidence type="ECO:0000256" key="1">
    <source>
        <dbReference type="SAM" id="MobiDB-lite"/>
    </source>
</evidence>
<evidence type="ECO:0000313" key="4">
    <source>
        <dbReference type="Proteomes" id="UP001371456"/>
    </source>
</evidence>
<accession>A0AAN8YG81</accession>
<reference evidence="3 4" key="1">
    <citation type="submission" date="2024-02" db="EMBL/GenBank/DDBJ databases">
        <title>de novo genome assembly of Solanum bulbocastanum strain 11H21.</title>
        <authorList>
            <person name="Hosaka A.J."/>
        </authorList>
    </citation>
    <scope>NUCLEOTIDE SEQUENCE [LARGE SCALE GENOMIC DNA]</scope>
    <source>
        <tissue evidence="3">Young leaves</tissue>
    </source>
</reference>
<dbReference type="AlphaFoldDB" id="A0AAN8YG81"/>
<gene>
    <name evidence="3" type="ORF">RDI58_016638</name>
</gene>
<feature type="region of interest" description="Disordered" evidence="1">
    <location>
        <begin position="129"/>
        <end position="180"/>
    </location>
</feature>
<organism evidence="3 4">
    <name type="scientific">Solanum bulbocastanum</name>
    <name type="common">Wild potato</name>
    <dbReference type="NCBI Taxonomy" id="147425"/>
    <lineage>
        <taxon>Eukaryota</taxon>
        <taxon>Viridiplantae</taxon>
        <taxon>Streptophyta</taxon>
        <taxon>Embryophyta</taxon>
        <taxon>Tracheophyta</taxon>
        <taxon>Spermatophyta</taxon>
        <taxon>Magnoliopsida</taxon>
        <taxon>eudicotyledons</taxon>
        <taxon>Gunneridae</taxon>
        <taxon>Pentapetalae</taxon>
        <taxon>asterids</taxon>
        <taxon>lamiids</taxon>
        <taxon>Solanales</taxon>
        <taxon>Solanaceae</taxon>
        <taxon>Solanoideae</taxon>
        <taxon>Solaneae</taxon>
        <taxon>Solanum</taxon>
    </lineage>
</organism>